<dbReference type="PROSITE" id="PS51257">
    <property type="entry name" value="PROKAR_LIPOPROTEIN"/>
    <property type="match status" value="1"/>
</dbReference>
<feature type="chain" id="PRO_5045730063" evidence="1">
    <location>
        <begin position="27"/>
        <end position="287"/>
    </location>
</feature>
<gene>
    <name evidence="3" type="ORF">ACFFI0_17220</name>
</gene>
<feature type="signal peptide" evidence="1">
    <location>
        <begin position="1"/>
        <end position="26"/>
    </location>
</feature>
<evidence type="ECO:0000256" key="1">
    <source>
        <dbReference type="SAM" id="SignalP"/>
    </source>
</evidence>
<dbReference type="Proteomes" id="UP001589774">
    <property type="component" value="Unassembled WGS sequence"/>
</dbReference>
<evidence type="ECO:0000313" key="3">
    <source>
        <dbReference type="EMBL" id="MFC0320068.1"/>
    </source>
</evidence>
<proteinExistence type="predicted"/>
<keyword evidence="4" id="KW-1185">Reference proteome</keyword>
<keyword evidence="1" id="KW-0732">Signal</keyword>
<feature type="domain" description="YtkA-like" evidence="2">
    <location>
        <begin position="192"/>
        <end position="265"/>
    </location>
</feature>
<protein>
    <submittedName>
        <fullName evidence="3">FixH family protein</fullName>
    </submittedName>
</protein>
<evidence type="ECO:0000313" key="4">
    <source>
        <dbReference type="Proteomes" id="UP001589774"/>
    </source>
</evidence>
<evidence type="ECO:0000259" key="2">
    <source>
        <dbReference type="Pfam" id="PF13115"/>
    </source>
</evidence>
<comment type="caution">
    <text evidence="3">The sequence shown here is derived from an EMBL/GenBank/DDBJ whole genome shotgun (WGS) entry which is preliminary data.</text>
</comment>
<dbReference type="InterPro" id="IPR032693">
    <property type="entry name" value="YtkA-like_dom"/>
</dbReference>
<accession>A0ABV6HQ55</accession>
<dbReference type="Pfam" id="PF13115">
    <property type="entry name" value="YtkA"/>
    <property type="match status" value="1"/>
</dbReference>
<organism evidence="3 4">
    <name type="scientific">Olivibacter oleidegradans</name>
    <dbReference type="NCBI Taxonomy" id="760123"/>
    <lineage>
        <taxon>Bacteria</taxon>
        <taxon>Pseudomonadati</taxon>
        <taxon>Bacteroidota</taxon>
        <taxon>Sphingobacteriia</taxon>
        <taxon>Sphingobacteriales</taxon>
        <taxon>Sphingobacteriaceae</taxon>
        <taxon>Olivibacter</taxon>
    </lineage>
</organism>
<sequence length="287" mass="31629">MLTHCKFIFIPTISLMLLLLSCNQNPQTHVAENDHGQTVANTSFDESSLIKVGEGASVDGDLSATLYASDSLYDTYQSFFIKLNDAKGRPIEKARLQILPEMKMGMMAHGAPVIQPNEETENGFFKGAVVFIMPSSSESGHRWTLSLLVDQPDANQNRVSIPVEVKHLKKPRTIAFDGGADGRFFLSWLNSDSVKVGKQPAHFILHRISKNEYPAVFDGYEIQLKTHMPDMGHGSEGNQDAKATGNGYYKGEINLGMPGLWEVQASLLKDGKVVSTEPIVFKVNISE</sequence>
<reference evidence="3 4" key="1">
    <citation type="submission" date="2024-09" db="EMBL/GenBank/DDBJ databases">
        <authorList>
            <person name="Sun Q."/>
            <person name="Mori K."/>
        </authorList>
    </citation>
    <scope>NUCLEOTIDE SEQUENCE [LARGE SCALE GENOMIC DNA]</scope>
    <source>
        <strain evidence="3 4">CCM 7765</strain>
    </source>
</reference>
<dbReference type="EMBL" id="JBHLWO010000002">
    <property type="protein sequence ID" value="MFC0320068.1"/>
    <property type="molecule type" value="Genomic_DNA"/>
</dbReference>
<name>A0ABV6HQ55_9SPHI</name>